<dbReference type="GO" id="GO:0031982">
    <property type="term" value="C:vesicle"/>
    <property type="evidence" value="ECO:0007669"/>
    <property type="project" value="TreeGrafter"/>
</dbReference>
<dbReference type="GO" id="GO:0016020">
    <property type="term" value="C:membrane"/>
    <property type="evidence" value="ECO:0007669"/>
    <property type="project" value="UniProtKB-SubCell"/>
</dbReference>
<keyword evidence="8" id="KW-0479">Metal-binding</keyword>
<dbReference type="PANTHER" id="PTHR10462:SF55">
    <property type="entry name" value="HISTO-BLOOD GROUP ABO SYSTEM TRANSFERASE 1"/>
    <property type="match status" value="1"/>
</dbReference>
<feature type="binding site" evidence="7">
    <location>
        <position position="37"/>
    </location>
    <ligand>
        <name>UDP-N-acetyl-alpha-D-galactosamine</name>
        <dbReference type="ChEBI" id="CHEBI:67138"/>
    </ligand>
</feature>
<evidence type="ECO:0000256" key="6">
    <source>
        <dbReference type="PIRSR" id="PIRSR605076-1"/>
    </source>
</evidence>
<dbReference type="InterPro" id="IPR029044">
    <property type="entry name" value="Nucleotide-diphossugar_trans"/>
</dbReference>
<dbReference type="GeneID" id="103112127"/>
<dbReference type="Proteomes" id="UP001652624">
    <property type="component" value="Chromosome 10"/>
</dbReference>
<evidence type="ECO:0000256" key="8">
    <source>
        <dbReference type="PIRSR" id="PIRSR605076-3"/>
    </source>
</evidence>
<dbReference type="GO" id="GO:0016758">
    <property type="term" value="F:hexosyltransferase activity"/>
    <property type="evidence" value="ECO:0007669"/>
    <property type="project" value="InterPro"/>
</dbReference>
<evidence type="ECO:0000256" key="3">
    <source>
        <dbReference type="ARBA" id="ARBA00022676"/>
    </source>
</evidence>
<evidence type="ECO:0000256" key="4">
    <source>
        <dbReference type="ARBA" id="ARBA00022679"/>
    </source>
</evidence>
<proteinExistence type="inferred from homology"/>
<dbReference type="AlphaFoldDB" id="A0A1S3W8S2"/>
<feature type="binding site" evidence="7">
    <location>
        <position position="156"/>
    </location>
    <ligand>
        <name>an alpha-L-fucosyl-(1-&gt;2)-beta-D-galactosyl derivative</name>
        <dbReference type="ChEBI" id="CHEBI:140327"/>
    </ligand>
</feature>
<comment type="similarity">
    <text evidence="2">Belongs to the glycosyltransferase 6 family.</text>
</comment>
<feature type="binding site" evidence="8">
    <location>
        <position position="124"/>
    </location>
    <ligand>
        <name>Mn(2+)</name>
        <dbReference type="ChEBI" id="CHEBI:29035"/>
    </ligand>
</feature>
<dbReference type="GO" id="GO:0046872">
    <property type="term" value="F:metal ion binding"/>
    <property type="evidence" value="ECO:0007669"/>
    <property type="project" value="UniProtKB-KW"/>
</dbReference>
<dbReference type="CTD" id="28"/>
<dbReference type="InParanoid" id="A0A1S3W8S2"/>
<keyword evidence="9" id="KW-1185">Reference proteome</keyword>
<accession>A0A1S3W8S2</accession>
<dbReference type="Gene3D" id="3.90.550.10">
    <property type="entry name" value="Spore Coat Polysaccharide Biosynthesis Protein SpsA, Chain A"/>
    <property type="match status" value="1"/>
</dbReference>
<keyword evidence="5" id="KW-0735">Signal-anchor</keyword>
<feature type="active site" description="Nucleophile" evidence="6">
    <location>
        <position position="214"/>
    </location>
</feature>
<dbReference type="STRING" id="9365.ENSEEUP00000005700"/>
<feature type="binding site" evidence="7">
    <location>
        <position position="144"/>
    </location>
    <ligand>
        <name>an alpha-L-fucosyl-(1-&gt;2)-beta-D-galactosyl derivative</name>
        <dbReference type="ChEBI" id="CHEBI:140327"/>
    </ligand>
</feature>
<name>A0A1S3W8S2_ERIEU</name>
<reference evidence="10" key="1">
    <citation type="submission" date="2025-08" db="UniProtKB">
        <authorList>
            <consortium name="RefSeq"/>
        </authorList>
    </citation>
    <scope>IDENTIFICATION</scope>
</reference>
<dbReference type="SUPFAM" id="SSF53448">
    <property type="entry name" value="Nucleotide-diphospho-sugar transferases"/>
    <property type="match status" value="1"/>
</dbReference>
<feature type="binding site" evidence="7">
    <location>
        <position position="214"/>
    </location>
    <ligand>
        <name>an alpha-L-fucosyl-(1-&gt;2)-beta-D-galactosyl derivative</name>
        <dbReference type="ChEBI" id="CHEBI:140327"/>
    </ligand>
</feature>
<evidence type="ECO:0000256" key="1">
    <source>
        <dbReference type="ARBA" id="ARBA00004606"/>
    </source>
</evidence>
<feature type="binding site" evidence="8">
    <location>
        <position position="122"/>
    </location>
    <ligand>
        <name>Mn(2+)</name>
        <dbReference type="ChEBI" id="CHEBI:29035"/>
    </ligand>
</feature>
<dbReference type="GO" id="GO:0005975">
    <property type="term" value="P:carbohydrate metabolic process"/>
    <property type="evidence" value="ECO:0007669"/>
    <property type="project" value="InterPro"/>
</dbReference>
<dbReference type="Pfam" id="PF03414">
    <property type="entry name" value="Glyco_transf_6"/>
    <property type="match status" value="1"/>
</dbReference>
<dbReference type="PANTHER" id="PTHR10462">
    <property type="entry name" value="GLYCOSYLTRANSFERASE-RELATED"/>
    <property type="match status" value="1"/>
</dbReference>
<gene>
    <name evidence="10" type="primary">ABO</name>
</gene>
<dbReference type="eggNOG" id="ENOG502QQAJ">
    <property type="taxonomic scope" value="Eukaryota"/>
</dbReference>
<dbReference type="GO" id="GO:0005794">
    <property type="term" value="C:Golgi apparatus"/>
    <property type="evidence" value="ECO:0007669"/>
    <property type="project" value="TreeGrafter"/>
</dbReference>
<evidence type="ECO:0000256" key="5">
    <source>
        <dbReference type="ARBA" id="ARBA00022968"/>
    </source>
</evidence>
<comment type="cofactor">
    <cofactor evidence="8">
        <name>Mn(2+)</name>
        <dbReference type="ChEBI" id="CHEBI:29035"/>
    </cofactor>
    <text evidence="8">Binds 1 Mn(2+) ion per subunit.</text>
</comment>
<dbReference type="InterPro" id="IPR005076">
    <property type="entry name" value="Glyco_trans_6"/>
</dbReference>
<evidence type="ECO:0000313" key="9">
    <source>
        <dbReference type="Proteomes" id="UP001652624"/>
    </source>
</evidence>
<keyword evidence="8" id="KW-0464">Manganese</keyword>
<dbReference type="RefSeq" id="XP_016042878.2">
    <property type="nucleotide sequence ID" value="XM_016187392.2"/>
</dbReference>
<keyword evidence="5" id="KW-0812">Transmembrane</keyword>
<evidence type="ECO:0000256" key="7">
    <source>
        <dbReference type="PIRSR" id="PIRSR605076-2"/>
    </source>
</evidence>
<keyword evidence="3" id="KW-0328">Glycosyltransferase</keyword>
<sequence>MPWFAPIVWDGTFDITILDEQFRNTTIGLTVFAVKKYVVFLQVFLETAEQYFMVGHRVIYYVFTDRPVDVPTVALRPGWQIVVLQAQSYPRWQDVSMGRMEMISELCKGRLLGEVQYLVCLDVDMKFRDYVGVEILSPLFGTLHRGFYTAKRQSFTYKRRPQSQAFIPEDEGDFYYTGGIFGGLVPEVRQLTANCHQAMLADRDQDIEAVWHDESYLNKYLLYHKPTKVLFPRVPLG</sequence>
<organism evidence="9 10">
    <name type="scientific">Erinaceus europaeus</name>
    <name type="common">Western European hedgehog</name>
    <dbReference type="NCBI Taxonomy" id="9365"/>
    <lineage>
        <taxon>Eukaryota</taxon>
        <taxon>Metazoa</taxon>
        <taxon>Chordata</taxon>
        <taxon>Craniata</taxon>
        <taxon>Vertebrata</taxon>
        <taxon>Euteleostomi</taxon>
        <taxon>Mammalia</taxon>
        <taxon>Eutheria</taxon>
        <taxon>Laurasiatheria</taxon>
        <taxon>Eulipotyphla</taxon>
        <taxon>Erinaceidae</taxon>
        <taxon>Erinaceinae</taxon>
        <taxon>Erinaceus</taxon>
    </lineage>
</organism>
<keyword evidence="4 10" id="KW-0808">Transferase</keyword>
<feature type="binding site" evidence="7">
    <location>
        <begin position="32"/>
        <end position="34"/>
    </location>
    <ligand>
        <name>UDP-N-acetyl-alpha-D-galactosamine</name>
        <dbReference type="ChEBI" id="CHEBI:67138"/>
    </ligand>
</feature>
<evidence type="ECO:0000256" key="2">
    <source>
        <dbReference type="ARBA" id="ARBA00010413"/>
    </source>
</evidence>
<protein>
    <submittedName>
        <fullName evidence="10">Histo-blood group ABO system transferase</fullName>
    </submittedName>
</protein>
<evidence type="ECO:0000313" key="10">
    <source>
        <dbReference type="RefSeq" id="XP_016042878.2"/>
    </source>
</evidence>
<feature type="binding site" evidence="7">
    <location>
        <begin position="122"/>
        <end position="124"/>
    </location>
    <ligand>
        <name>UDP-N-acetyl-alpha-D-galactosamine</name>
        <dbReference type="ChEBI" id="CHEBI:67138"/>
    </ligand>
</feature>
<dbReference type="OrthoDB" id="10013941at2759"/>
<comment type="subcellular location">
    <subcellularLocation>
        <location evidence="1">Membrane</location>
        <topology evidence="1">Single-pass type II membrane protein</topology>
    </subcellularLocation>
</comment>